<evidence type="ECO:0000256" key="3">
    <source>
        <dbReference type="ARBA" id="ARBA00022692"/>
    </source>
</evidence>
<evidence type="ECO:0000256" key="5">
    <source>
        <dbReference type="ARBA" id="ARBA00023136"/>
    </source>
</evidence>
<organism evidence="9 10">
    <name type="scientific">Marinifilum flexuosum</name>
    <dbReference type="NCBI Taxonomy" id="1117708"/>
    <lineage>
        <taxon>Bacteria</taxon>
        <taxon>Pseudomonadati</taxon>
        <taxon>Bacteroidota</taxon>
        <taxon>Bacteroidia</taxon>
        <taxon>Marinilabiliales</taxon>
        <taxon>Marinifilaceae</taxon>
    </lineage>
</organism>
<dbReference type="PANTHER" id="PTHR30572:SF18">
    <property type="entry name" value="ABC-TYPE MACROLIDE FAMILY EXPORT SYSTEM PERMEASE COMPONENT 2"/>
    <property type="match status" value="1"/>
</dbReference>
<evidence type="ECO:0000313" key="10">
    <source>
        <dbReference type="Proteomes" id="UP000284531"/>
    </source>
</evidence>
<feature type="transmembrane region" description="Helical" evidence="6">
    <location>
        <begin position="428"/>
        <end position="453"/>
    </location>
</feature>
<dbReference type="RefSeq" id="WP_120238718.1">
    <property type="nucleotide sequence ID" value="NZ_RAPQ01000008.1"/>
</dbReference>
<dbReference type="AlphaFoldDB" id="A0A419X828"/>
<feature type="transmembrane region" description="Helical" evidence="6">
    <location>
        <begin position="289"/>
        <end position="309"/>
    </location>
</feature>
<feature type="transmembrane region" description="Helical" evidence="6">
    <location>
        <begin position="741"/>
        <end position="760"/>
    </location>
</feature>
<dbReference type="Proteomes" id="UP000284531">
    <property type="component" value="Unassembled WGS sequence"/>
</dbReference>
<evidence type="ECO:0000256" key="2">
    <source>
        <dbReference type="ARBA" id="ARBA00022475"/>
    </source>
</evidence>
<keyword evidence="4 6" id="KW-1133">Transmembrane helix</keyword>
<accession>A0A419X828</accession>
<sequence>MLKNFLITIIRNFNRNKFYTILNVVGLSVGLICAILIVLFIQEELSYDKYNVNHKRIVRLASDFTLNGKRDKVATSPMPFGPTFKEEFPEVEEYVRIQGSGRQQFRYKDKEFYEERISYVDSSIFKVFSYNLIQGDPDKALTDPYTIVLNETLAKKYFGDEDPIGKVLIVGENRSFTVTGVMKDIPRNSHFNFRGFYSMKTIESIRGAEEFNSTEPITFWSFSNYTFLLLKENTNIDALQSKFPLYYNKYMKPLGDQLGVEYHLIVQKLADIHLKSDLQWDAPTGNIKYIFILSAIAFFILSIAGINYMNMATARSSKRAREVGVRKVVGAHRDTLIRQFLMESLSLTILALMIALIVVELILPLFNSLVDKDLSLSVSETPEILVFSIVLALVLGIVSGSYPAFYLSSFRPATILKGSTIKGKAGGLLRKLLVISQFTVSAIMISGTIVVGVQLNYMNNKDMGFSKEDVLVSIVRDSLMRTKIEPLKDELRKNPNINSVATSNTLIGFDGSKTVHLYEGEEGMEQYALNFSVIDFDYLDMMQMKVMQGRKFNRKIASDTSSAFIINQSAARKFDWNEKAVGKKLQLGVELEGEEDDDGIMKGEVVGVVADFHYRPLRENIEPINFLVSENPRHRRVLYVKLNQENREESIKYIESVWNKFSSNMAFNYFFLDDRLRENYDSEVRLTWIFSIFSLLSILIASLGLFGLSSFMAEQRTKELGIRKVLGASVKQLVNLLTKEFVRLILIANVLAIPITYWAMNSWLNDFSYRIQISWWIFLLTLIVSLVIGVFTVSWQSYRAASADPVNAIKYE</sequence>
<keyword evidence="10" id="KW-1185">Reference proteome</keyword>
<keyword evidence="3 6" id="KW-0812">Transmembrane</keyword>
<feature type="domain" description="ABC3 transporter permease C-terminal" evidence="7">
    <location>
        <begin position="295"/>
        <end position="409"/>
    </location>
</feature>
<dbReference type="GO" id="GO:0022857">
    <property type="term" value="F:transmembrane transporter activity"/>
    <property type="evidence" value="ECO:0007669"/>
    <property type="project" value="TreeGrafter"/>
</dbReference>
<feature type="domain" description="ABC3 transporter permease C-terminal" evidence="7">
    <location>
        <begin position="692"/>
        <end position="805"/>
    </location>
</feature>
<comment type="subcellular location">
    <subcellularLocation>
        <location evidence="1">Cell membrane</location>
        <topology evidence="1">Multi-pass membrane protein</topology>
    </subcellularLocation>
</comment>
<keyword evidence="2" id="KW-1003">Cell membrane</keyword>
<dbReference type="InterPro" id="IPR025857">
    <property type="entry name" value="MacB_PCD"/>
</dbReference>
<feature type="transmembrane region" description="Helical" evidence="6">
    <location>
        <begin position="772"/>
        <end position="793"/>
    </location>
</feature>
<evidence type="ECO:0000256" key="4">
    <source>
        <dbReference type="ARBA" id="ARBA00022989"/>
    </source>
</evidence>
<feature type="transmembrane region" description="Helical" evidence="6">
    <location>
        <begin position="386"/>
        <end position="407"/>
    </location>
</feature>
<evidence type="ECO:0000256" key="1">
    <source>
        <dbReference type="ARBA" id="ARBA00004651"/>
    </source>
</evidence>
<evidence type="ECO:0000256" key="6">
    <source>
        <dbReference type="SAM" id="Phobius"/>
    </source>
</evidence>
<feature type="domain" description="MacB-like periplasmic core" evidence="8">
    <location>
        <begin position="20"/>
        <end position="242"/>
    </location>
</feature>
<dbReference type="InterPro" id="IPR003838">
    <property type="entry name" value="ABC3_permease_C"/>
</dbReference>
<reference evidence="9 10" key="1">
    <citation type="submission" date="2018-09" db="EMBL/GenBank/DDBJ databases">
        <title>Genomic Encyclopedia of Archaeal and Bacterial Type Strains, Phase II (KMG-II): from individual species to whole genera.</title>
        <authorList>
            <person name="Goeker M."/>
        </authorList>
    </citation>
    <scope>NUCLEOTIDE SEQUENCE [LARGE SCALE GENOMIC DNA]</scope>
    <source>
        <strain evidence="9 10">DSM 21950</strain>
    </source>
</reference>
<protein>
    <submittedName>
        <fullName evidence="9">Putative ABC transport system permease protein</fullName>
    </submittedName>
</protein>
<comment type="caution">
    <text evidence="9">The sequence shown here is derived from an EMBL/GenBank/DDBJ whole genome shotgun (WGS) entry which is preliminary data.</text>
</comment>
<feature type="transmembrane region" description="Helical" evidence="6">
    <location>
        <begin position="686"/>
        <end position="708"/>
    </location>
</feature>
<dbReference type="GO" id="GO:0005886">
    <property type="term" value="C:plasma membrane"/>
    <property type="evidence" value="ECO:0007669"/>
    <property type="project" value="UniProtKB-SubCell"/>
</dbReference>
<feature type="transmembrane region" description="Helical" evidence="6">
    <location>
        <begin position="345"/>
        <end position="366"/>
    </location>
</feature>
<dbReference type="InterPro" id="IPR050250">
    <property type="entry name" value="Macrolide_Exporter_MacB"/>
</dbReference>
<dbReference type="PANTHER" id="PTHR30572">
    <property type="entry name" value="MEMBRANE COMPONENT OF TRANSPORTER-RELATED"/>
    <property type="match status" value="1"/>
</dbReference>
<evidence type="ECO:0000259" key="7">
    <source>
        <dbReference type="Pfam" id="PF02687"/>
    </source>
</evidence>
<gene>
    <name evidence="9" type="ORF">BXY64_0902</name>
</gene>
<evidence type="ECO:0000259" key="8">
    <source>
        <dbReference type="Pfam" id="PF12704"/>
    </source>
</evidence>
<dbReference type="Pfam" id="PF12704">
    <property type="entry name" value="MacB_PCD"/>
    <property type="match status" value="1"/>
</dbReference>
<name>A0A419X828_9BACT</name>
<feature type="transmembrane region" description="Helical" evidence="6">
    <location>
        <begin position="21"/>
        <end position="41"/>
    </location>
</feature>
<proteinExistence type="predicted"/>
<evidence type="ECO:0000313" key="9">
    <source>
        <dbReference type="EMBL" id="RKE03891.1"/>
    </source>
</evidence>
<dbReference type="OrthoDB" id="9770036at2"/>
<dbReference type="EMBL" id="RAPQ01000008">
    <property type="protein sequence ID" value="RKE03891.1"/>
    <property type="molecule type" value="Genomic_DNA"/>
</dbReference>
<keyword evidence="5 6" id="KW-0472">Membrane</keyword>
<dbReference type="Pfam" id="PF02687">
    <property type="entry name" value="FtsX"/>
    <property type="match status" value="2"/>
</dbReference>